<protein>
    <submittedName>
        <fullName evidence="2">P-loop containing nucleoside triphosphate hydrolase protein</fullName>
    </submittedName>
</protein>
<sequence length="284" mass="31240">MTSPASPAPVLLLGIGGATSSGKSTLAAHLSSLLNHAYEQQTLVDGTLGRDGSEARVQVVGQDDFALPEEELGFDERIDGKDWDDPDQCIDYARFATALEQLKSGGTPPVSPKEVSTLPEVTTSMPSSSSQTVQRILELLQRLSNPKIFLVDGFLLYYDSRVTSTLDVRLFLRASEEDVRSRREGRVYHTAEGTTWSDPPNYFDLILWPSYVKAHQNLFEQRDVERGALVKASSNASEMQSGGPVSGLRLLETRHQSLEDVVQNACQLILEELQQIAAKQSCSR</sequence>
<dbReference type="EMBL" id="KZ819365">
    <property type="protein sequence ID" value="PWN43922.1"/>
    <property type="molecule type" value="Genomic_DNA"/>
</dbReference>
<dbReference type="OrthoDB" id="10041966at2759"/>
<accession>A0A316W2E2</accession>
<keyword evidence="2" id="KW-0378">Hydrolase</keyword>
<gene>
    <name evidence="2" type="ORF">IE81DRAFT_52430</name>
</gene>
<dbReference type="GO" id="GO:0016787">
    <property type="term" value="F:hydrolase activity"/>
    <property type="evidence" value="ECO:0007669"/>
    <property type="project" value="UniProtKB-KW"/>
</dbReference>
<evidence type="ECO:0000313" key="3">
    <source>
        <dbReference type="Proteomes" id="UP000245783"/>
    </source>
</evidence>
<dbReference type="InParanoid" id="A0A316W2E2"/>
<feature type="region of interest" description="Disordered" evidence="1">
    <location>
        <begin position="103"/>
        <end position="127"/>
    </location>
</feature>
<dbReference type="Proteomes" id="UP000245783">
    <property type="component" value="Unassembled WGS sequence"/>
</dbReference>
<evidence type="ECO:0000256" key="1">
    <source>
        <dbReference type="SAM" id="MobiDB-lite"/>
    </source>
</evidence>
<organism evidence="2 3">
    <name type="scientific">Ceraceosorus guamensis</name>
    <dbReference type="NCBI Taxonomy" id="1522189"/>
    <lineage>
        <taxon>Eukaryota</taxon>
        <taxon>Fungi</taxon>
        <taxon>Dikarya</taxon>
        <taxon>Basidiomycota</taxon>
        <taxon>Ustilaginomycotina</taxon>
        <taxon>Exobasidiomycetes</taxon>
        <taxon>Ceraceosorales</taxon>
        <taxon>Ceraceosoraceae</taxon>
        <taxon>Ceraceosorus</taxon>
    </lineage>
</organism>
<dbReference type="SUPFAM" id="SSF52540">
    <property type="entry name" value="P-loop containing nucleoside triphosphate hydrolases"/>
    <property type="match status" value="1"/>
</dbReference>
<evidence type="ECO:0000313" key="2">
    <source>
        <dbReference type="EMBL" id="PWN43922.1"/>
    </source>
</evidence>
<dbReference type="FunCoup" id="A0A316W2E2">
    <property type="interactions" value="199"/>
</dbReference>
<dbReference type="PANTHER" id="PTHR10285">
    <property type="entry name" value="URIDINE KINASE"/>
    <property type="match status" value="1"/>
</dbReference>
<dbReference type="STRING" id="1522189.A0A316W2E2"/>
<dbReference type="AlphaFoldDB" id="A0A316W2E2"/>
<dbReference type="Gene3D" id="3.40.50.300">
    <property type="entry name" value="P-loop containing nucleotide triphosphate hydrolases"/>
    <property type="match status" value="1"/>
</dbReference>
<dbReference type="RefSeq" id="XP_025371082.1">
    <property type="nucleotide sequence ID" value="XM_025517418.1"/>
</dbReference>
<name>A0A316W2E2_9BASI</name>
<dbReference type="InterPro" id="IPR027417">
    <property type="entry name" value="P-loop_NTPase"/>
</dbReference>
<proteinExistence type="predicted"/>
<dbReference type="GeneID" id="37039288"/>
<keyword evidence="3" id="KW-1185">Reference proteome</keyword>
<reference evidence="2 3" key="1">
    <citation type="journal article" date="2018" name="Mol. Biol. Evol.">
        <title>Broad Genomic Sampling Reveals a Smut Pathogenic Ancestry of the Fungal Clade Ustilaginomycotina.</title>
        <authorList>
            <person name="Kijpornyongpan T."/>
            <person name="Mondo S.J."/>
            <person name="Barry K."/>
            <person name="Sandor L."/>
            <person name="Lee J."/>
            <person name="Lipzen A."/>
            <person name="Pangilinan J."/>
            <person name="LaButti K."/>
            <person name="Hainaut M."/>
            <person name="Henrissat B."/>
            <person name="Grigoriev I.V."/>
            <person name="Spatafora J.W."/>
            <person name="Aime M.C."/>
        </authorList>
    </citation>
    <scope>NUCLEOTIDE SEQUENCE [LARGE SCALE GENOMIC DNA]</scope>
    <source>
        <strain evidence="2 3">MCA 4658</strain>
    </source>
</reference>